<reference evidence="2" key="1">
    <citation type="journal article" date="2016" name="Nat. Commun.">
        <title>Genome analysis of three Pneumocystis species reveals adaptation mechanisms to life exclusively in mammalian hosts.</title>
        <authorList>
            <person name="Ma L."/>
            <person name="Chen Z."/>
            <person name="Huang D.W."/>
            <person name="Kutty G."/>
            <person name="Ishihara M."/>
            <person name="Wang H."/>
            <person name="Abouelleil A."/>
            <person name="Bishop L."/>
            <person name="Davey E."/>
            <person name="Deng R."/>
            <person name="Deng X."/>
            <person name="Fan L."/>
            <person name="Fantoni G."/>
            <person name="Fitzgerald M."/>
            <person name="Gogineni E."/>
            <person name="Goldberg J.M."/>
            <person name="Handley G."/>
            <person name="Hu X."/>
            <person name="Huber C."/>
            <person name="Jiao X."/>
            <person name="Jones K."/>
            <person name="Levin J.Z."/>
            <person name="Liu Y."/>
            <person name="Macdonald P."/>
            <person name="Melnikov A."/>
            <person name="Raley C."/>
            <person name="Sassi M."/>
            <person name="Sherman B.T."/>
            <person name="Song X."/>
            <person name="Sykes S."/>
            <person name="Tran B."/>
            <person name="Walsh L."/>
            <person name="Xia Y."/>
            <person name="Yang J."/>
            <person name="Young S."/>
            <person name="Zeng Q."/>
            <person name="Zheng X."/>
            <person name="Stephens R."/>
            <person name="Nusbaum C."/>
            <person name="Birren B.W."/>
            <person name="Azadi P."/>
            <person name="Lempicki R.A."/>
            <person name="Cuomo C.A."/>
            <person name="Kovacs J.A."/>
        </authorList>
    </citation>
    <scope>NUCLEOTIDE SEQUENCE [LARGE SCALE GENOMIC DNA]</scope>
    <source>
        <strain evidence="2">B80</strain>
    </source>
</reference>
<name>A0A0W4ZKB9_PNEC8</name>
<comment type="caution">
    <text evidence="1">The sequence shown here is derived from an EMBL/GenBank/DDBJ whole genome shotgun (WGS) entry which is preliminary data.</text>
</comment>
<evidence type="ECO:0000313" key="2">
    <source>
        <dbReference type="Proteomes" id="UP000054454"/>
    </source>
</evidence>
<dbReference type="EMBL" id="LFVZ01000006">
    <property type="protein sequence ID" value="KTW28826.1"/>
    <property type="molecule type" value="Genomic_DNA"/>
</dbReference>
<dbReference type="AlphaFoldDB" id="A0A0W4ZKB9"/>
<dbReference type="OrthoDB" id="5401726at2759"/>
<keyword evidence="2" id="KW-1185">Reference proteome</keyword>
<gene>
    <name evidence="1" type="ORF">T552_01455</name>
</gene>
<protein>
    <submittedName>
        <fullName evidence="1">Uncharacterized protein</fullName>
    </submittedName>
</protein>
<dbReference type="RefSeq" id="XP_018226193.1">
    <property type="nucleotide sequence ID" value="XM_018370037.1"/>
</dbReference>
<dbReference type="Proteomes" id="UP000054454">
    <property type="component" value="Unassembled WGS sequence"/>
</dbReference>
<dbReference type="VEuPathDB" id="FungiDB:T552_01455"/>
<accession>A0A0W4ZKB9</accession>
<proteinExistence type="predicted"/>
<dbReference type="GeneID" id="28936240"/>
<sequence>MLAVLWELTSFMMSTFSKKKDVYIPDSEGEEDSFYLGTMHYNNVYSHMLNSKNMYNEMKTDTVDAIIDTEIKNSSIVDDKDIILEGIKCKNDNKEGVSRKDIKYRNFERPLSPLFDENRLKNMNSYRNMYPIVNRDESDDEIQLFGNSGQNKIDMNKDTEKESIISLEEEICNKDDQINRLYQEEKPEIQLLSLAACINVESLDENEYQCTSNKNKSILSKEDEIESNLKHSLPKETKAKKLRRSKTAKDVSKGNKNIKTKRYPSFDSYEDNTIVVNDTSLHENSEFENQLFKTVPDENTLEINDSIQVEDSNCHSLGFEAEKLSPFKDNSAQAELIISEKSKYKVENLKKPEENIELNPKKSPKILRSYESNLLSKIEEVKKNDIENADIDVLNSGNKIEDCSKFNNEKPITSTEIPHITDSPTFSGNLPVLKESSRKNVTTRPCYRVGLSKKAKIESLHSYLKR</sequence>
<evidence type="ECO:0000313" key="1">
    <source>
        <dbReference type="EMBL" id="KTW28826.1"/>
    </source>
</evidence>
<organism evidence="1 2">
    <name type="scientific">Pneumocystis carinii (strain B80)</name>
    <name type="common">Rat pneumocystis pneumonia agent</name>
    <name type="synonym">Pneumocystis carinii f. sp. carinii</name>
    <dbReference type="NCBI Taxonomy" id="1408658"/>
    <lineage>
        <taxon>Eukaryota</taxon>
        <taxon>Fungi</taxon>
        <taxon>Dikarya</taxon>
        <taxon>Ascomycota</taxon>
        <taxon>Taphrinomycotina</taxon>
        <taxon>Pneumocystomycetes</taxon>
        <taxon>Pneumocystaceae</taxon>
        <taxon>Pneumocystis</taxon>
    </lineage>
</organism>